<dbReference type="InterPro" id="IPR005198">
    <property type="entry name" value="Glyco_hydro_76"/>
</dbReference>
<evidence type="ECO:0000313" key="1">
    <source>
        <dbReference type="EMBL" id="KAK0435923.1"/>
    </source>
</evidence>
<dbReference type="GeneID" id="85350064"/>
<reference evidence="1" key="1">
    <citation type="submission" date="2023-06" db="EMBL/GenBank/DDBJ databases">
        <authorList>
            <consortium name="Lawrence Berkeley National Laboratory"/>
            <person name="Ahrendt S."/>
            <person name="Sahu N."/>
            <person name="Indic B."/>
            <person name="Wong-Bajracharya J."/>
            <person name="Merenyi Z."/>
            <person name="Ke H.-M."/>
            <person name="Monk M."/>
            <person name="Kocsube S."/>
            <person name="Drula E."/>
            <person name="Lipzen A."/>
            <person name="Balint B."/>
            <person name="Henrissat B."/>
            <person name="Andreopoulos B."/>
            <person name="Martin F.M."/>
            <person name="Harder C.B."/>
            <person name="Rigling D."/>
            <person name="Ford K.L."/>
            <person name="Foster G.D."/>
            <person name="Pangilinan J."/>
            <person name="Papanicolaou A."/>
            <person name="Barry K."/>
            <person name="LaButti K."/>
            <person name="Viragh M."/>
            <person name="Koriabine M."/>
            <person name="Yan M."/>
            <person name="Riley R."/>
            <person name="Champramary S."/>
            <person name="Plett K.L."/>
            <person name="Tsai I.J."/>
            <person name="Slot J."/>
            <person name="Sipos G."/>
            <person name="Plett J."/>
            <person name="Nagy L.G."/>
            <person name="Grigoriev I.V."/>
        </authorList>
    </citation>
    <scope>NUCLEOTIDE SEQUENCE</scope>
    <source>
        <strain evidence="1">CCBAS 213</strain>
    </source>
</reference>
<dbReference type="Gene3D" id="1.50.10.20">
    <property type="match status" value="1"/>
</dbReference>
<dbReference type="GO" id="GO:0005975">
    <property type="term" value="P:carbohydrate metabolic process"/>
    <property type="evidence" value="ECO:0007669"/>
    <property type="project" value="InterPro"/>
</dbReference>
<protein>
    <submittedName>
        <fullName evidence="1">Uncharacterized protein</fullName>
    </submittedName>
</protein>
<dbReference type="Proteomes" id="UP001175211">
    <property type="component" value="Unassembled WGS sequence"/>
</dbReference>
<evidence type="ECO:0000313" key="2">
    <source>
        <dbReference type="Proteomes" id="UP001175211"/>
    </source>
</evidence>
<accession>A0AA39J4H6</accession>
<dbReference type="EMBL" id="JAUEPS010000138">
    <property type="protein sequence ID" value="KAK0435923.1"/>
    <property type="molecule type" value="Genomic_DNA"/>
</dbReference>
<sequence>MSALLAEATSNQTYLDAVIESANFVQLHLLNPSNIVVDSISLKSNNSCSIDPTLVSCNSGIFIEGLVVLADITHNTSTESLY</sequence>
<name>A0AA39J4H6_ARMTA</name>
<comment type="caution">
    <text evidence="1">The sequence shown here is derived from an EMBL/GenBank/DDBJ whole genome shotgun (WGS) entry which is preliminary data.</text>
</comment>
<dbReference type="SUPFAM" id="SSF48208">
    <property type="entry name" value="Six-hairpin glycosidases"/>
    <property type="match status" value="1"/>
</dbReference>
<dbReference type="RefSeq" id="XP_060322109.1">
    <property type="nucleotide sequence ID" value="XM_060466516.1"/>
</dbReference>
<proteinExistence type="predicted"/>
<feature type="non-terminal residue" evidence="1">
    <location>
        <position position="82"/>
    </location>
</feature>
<dbReference type="InterPro" id="IPR008928">
    <property type="entry name" value="6-hairpin_glycosidase_sf"/>
</dbReference>
<dbReference type="Pfam" id="PF03663">
    <property type="entry name" value="Glyco_hydro_76"/>
    <property type="match status" value="1"/>
</dbReference>
<organism evidence="1 2">
    <name type="scientific">Armillaria tabescens</name>
    <name type="common">Ringless honey mushroom</name>
    <name type="synonym">Agaricus tabescens</name>
    <dbReference type="NCBI Taxonomy" id="1929756"/>
    <lineage>
        <taxon>Eukaryota</taxon>
        <taxon>Fungi</taxon>
        <taxon>Dikarya</taxon>
        <taxon>Basidiomycota</taxon>
        <taxon>Agaricomycotina</taxon>
        <taxon>Agaricomycetes</taxon>
        <taxon>Agaricomycetidae</taxon>
        <taxon>Agaricales</taxon>
        <taxon>Marasmiineae</taxon>
        <taxon>Physalacriaceae</taxon>
        <taxon>Desarmillaria</taxon>
    </lineage>
</organism>
<gene>
    <name evidence="1" type="ORF">EV420DRAFT_1227377</name>
</gene>
<dbReference type="AlphaFoldDB" id="A0AA39J4H6"/>
<keyword evidence="2" id="KW-1185">Reference proteome</keyword>